<accession>A0ABQ8FAP2</accession>
<keyword evidence="4" id="KW-1185">Reference proteome</keyword>
<proteinExistence type="predicted"/>
<feature type="chain" id="PRO_5045796140" evidence="2">
    <location>
        <begin position="19"/>
        <end position="280"/>
    </location>
</feature>
<protein>
    <submittedName>
        <fullName evidence="3">Uncharacterized protein</fullName>
    </submittedName>
</protein>
<comment type="caution">
    <text evidence="3">The sequence shown here is derived from an EMBL/GenBank/DDBJ whole genome shotgun (WGS) entry which is preliminary data.</text>
</comment>
<evidence type="ECO:0000313" key="3">
    <source>
        <dbReference type="EMBL" id="KAH6593715.1"/>
    </source>
</evidence>
<organism evidence="3 4">
    <name type="scientific">Batrachochytrium salamandrivorans</name>
    <dbReference type="NCBI Taxonomy" id="1357716"/>
    <lineage>
        <taxon>Eukaryota</taxon>
        <taxon>Fungi</taxon>
        <taxon>Fungi incertae sedis</taxon>
        <taxon>Chytridiomycota</taxon>
        <taxon>Chytridiomycota incertae sedis</taxon>
        <taxon>Chytridiomycetes</taxon>
        <taxon>Rhizophydiales</taxon>
        <taxon>Rhizophydiales incertae sedis</taxon>
        <taxon>Batrachochytrium</taxon>
    </lineage>
</organism>
<name>A0ABQ8FAP2_9FUNG</name>
<feature type="region of interest" description="Disordered" evidence="1">
    <location>
        <begin position="64"/>
        <end position="90"/>
    </location>
</feature>
<gene>
    <name evidence="3" type="ORF">BASA50_007151</name>
</gene>
<evidence type="ECO:0000313" key="4">
    <source>
        <dbReference type="Proteomes" id="UP001648503"/>
    </source>
</evidence>
<feature type="signal peptide" evidence="2">
    <location>
        <begin position="1"/>
        <end position="18"/>
    </location>
</feature>
<reference evidence="3 4" key="1">
    <citation type="submission" date="2021-02" db="EMBL/GenBank/DDBJ databases">
        <title>Variation within the Batrachochytrium salamandrivorans European outbreak.</title>
        <authorList>
            <person name="Kelly M."/>
            <person name="Pasmans F."/>
            <person name="Shea T.P."/>
            <person name="Munoz J.F."/>
            <person name="Carranza S."/>
            <person name="Cuomo C.A."/>
            <person name="Martel A."/>
        </authorList>
    </citation>
    <scope>NUCLEOTIDE SEQUENCE [LARGE SCALE GENOMIC DNA]</scope>
    <source>
        <strain evidence="3 4">AMFP18/2</strain>
    </source>
</reference>
<keyword evidence="2" id="KW-0732">Signal</keyword>
<dbReference type="Proteomes" id="UP001648503">
    <property type="component" value="Unassembled WGS sequence"/>
</dbReference>
<sequence>MQFFHLFSFVVVASYAAALPQPVGLSEKYSNNVDTNSASGLEARSYQPGLNSQKDSATLMSLKRRANSGSDPSPPSATTPEKKASVPFTDNDVDSMNLAFTIDSVQHGYYALLGDEKKVKRKMIDTFRVDVEMYLGRGTYVNAALNRWAENSIPGILLIIKSLLGEDEYSVIEKGLTERLKELEDGVRARTNAVADYISKIVEDDGSAVDNLERIHESLKDVFSSRMHILWIINDTIMNYKDGKTLYGYLDKAYESVDKFSTDQDTLYDDMMKEIEAASS</sequence>
<evidence type="ECO:0000256" key="2">
    <source>
        <dbReference type="SAM" id="SignalP"/>
    </source>
</evidence>
<dbReference type="EMBL" id="JAFCIX010000347">
    <property type="protein sequence ID" value="KAH6593715.1"/>
    <property type="molecule type" value="Genomic_DNA"/>
</dbReference>
<evidence type="ECO:0000256" key="1">
    <source>
        <dbReference type="SAM" id="MobiDB-lite"/>
    </source>
</evidence>